<reference evidence="2 3" key="1">
    <citation type="submission" date="2019-03" db="EMBL/GenBank/DDBJ databases">
        <title>Roseomonas sp. a novel Roseomonas species isolated from Sea whip Gorgonian.</title>
        <authorList>
            <person name="Li F."/>
            <person name="Pan X."/>
            <person name="Huang S."/>
            <person name="Li Z."/>
            <person name="Meng B."/>
        </authorList>
    </citation>
    <scope>NUCLEOTIDE SEQUENCE [LARGE SCALE GENOMIC DNA]</scope>
    <source>
        <strain evidence="2 3">M0104</strain>
    </source>
</reference>
<name>A0A845BD07_9PROT</name>
<dbReference type="Proteomes" id="UP000460715">
    <property type="component" value="Unassembled WGS sequence"/>
</dbReference>
<evidence type="ECO:0000256" key="1">
    <source>
        <dbReference type="SAM" id="MobiDB-lite"/>
    </source>
</evidence>
<dbReference type="AlphaFoldDB" id="A0A845BD07"/>
<evidence type="ECO:0000313" key="3">
    <source>
        <dbReference type="Proteomes" id="UP000460715"/>
    </source>
</evidence>
<dbReference type="EMBL" id="SNVJ01000008">
    <property type="protein sequence ID" value="MXP64006.1"/>
    <property type="molecule type" value="Genomic_DNA"/>
</dbReference>
<comment type="caution">
    <text evidence="2">The sequence shown here is derived from an EMBL/GenBank/DDBJ whole genome shotgun (WGS) entry which is preliminary data.</text>
</comment>
<accession>A0A845BD07</accession>
<gene>
    <name evidence="2" type="ORF">E0493_11690</name>
</gene>
<dbReference type="GO" id="GO:0003677">
    <property type="term" value="F:DNA binding"/>
    <property type="evidence" value="ECO:0007669"/>
    <property type="project" value="InterPro"/>
</dbReference>
<organism evidence="2 3">
    <name type="scientific">Teichococcus coralli</name>
    <dbReference type="NCBI Taxonomy" id="2545983"/>
    <lineage>
        <taxon>Bacteria</taxon>
        <taxon>Pseudomonadati</taxon>
        <taxon>Pseudomonadota</taxon>
        <taxon>Alphaproteobacteria</taxon>
        <taxon>Acetobacterales</taxon>
        <taxon>Roseomonadaceae</taxon>
        <taxon>Roseomonas</taxon>
    </lineage>
</organism>
<keyword evidence="3" id="KW-1185">Reference proteome</keyword>
<protein>
    <submittedName>
        <fullName evidence="2">Uncharacterized protein</fullName>
    </submittedName>
</protein>
<dbReference type="SUPFAM" id="SSF47413">
    <property type="entry name" value="lambda repressor-like DNA-binding domains"/>
    <property type="match status" value="1"/>
</dbReference>
<dbReference type="OrthoDB" id="7271500at2"/>
<feature type="region of interest" description="Disordered" evidence="1">
    <location>
        <begin position="115"/>
        <end position="143"/>
    </location>
</feature>
<dbReference type="InterPro" id="IPR010982">
    <property type="entry name" value="Lambda_DNA-bd_dom_sf"/>
</dbReference>
<proteinExistence type="predicted"/>
<evidence type="ECO:0000313" key="2">
    <source>
        <dbReference type="EMBL" id="MXP64006.1"/>
    </source>
</evidence>
<sequence>MEAFLERVESRLERVELTAEEACRRAGLPADYLDRIREGRALMPRGQPLIKFAEGLATSISYLVGLDPDTPPPQELLEEAQGSLGLLAGDEEGLLRAYRRLDFSHKAALLAVARKMAGPEPEAEARPARPQPGGAARGRKAKG</sequence>